<gene>
    <name evidence="4" type="ORF">BDY17DRAFT_243760</name>
</gene>
<dbReference type="InterPro" id="IPR019398">
    <property type="entry name" value="Pre-rRNA_process_TSR2"/>
</dbReference>
<accession>A0A6A6Q6K0</accession>
<keyword evidence="2" id="KW-0698">rRNA processing</keyword>
<feature type="compositionally biased region" description="Acidic residues" evidence="3">
    <location>
        <begin position="151"/>
        <end position="170"/>
    </location>
</feature>
<proteinExistence type="inferred from homology"/>
<feature type="region of interest" description="Disordered" evidence="3">
    <location>
        <begin position="143"/>
        <end position="204"/>
    </location>
</feature>
<dbReference type="PANTHER" id="PTHR21250">
    <property type="entry name" value="PRE-RRNA-PROCESSING PROTEIN TSR2 HOMOLOG"/>
    <property type="match status" value="1"/>
</dbReference>
<sequence length="204" mass="22914">MASQAVSSGPTPAAPGGGVQLPPTAEQLQTAFDHGIWYLLSLWPALHVACQNGWGGPDSNEKKDWFAGAVSDLFAQRPETDFEDLVVFLLQVVQDEFDLNVEDDTEEEVARSILVLKKRLFEDGDVSALRELEQRWKNRGQMKTDVQVEDREIEGDEDEWNGFEDEDVDMQDAVPNLASQPKKEKPQPEVDDDGFTKVVGRRNR</sequence>
<dbReference type="Proteomes" id="UP000799767">
    <property type="component" value="Unassembled WGS sequence"/>
</dbReference>
<dbReference type="OrthoDB" id="263560at2759"/>
<dbReference type="GeneID" id="54471468"/>
<dbReference type="AlphaFoldDB" id="A0A6A6Q6K0"/>
<reference evidence="4" key="1">
    <citation type="journal article" date="2020" name="Stud. Mycol.">
        <title>101 Dothideomycetes genomes: a test case for predicting lifestyles and emergence of pathogens.</title>
        <authorList>
            <person name="Haridas S."/>
            <person name="Albert R."/>
            <person name="Binder M."/>
            <person name="Bloem J."/>
            <person name="Labutti K."/>
            <person name="Salamov A."/>
            <person name="Andreopoulos B."/>
            <person name="Baker S."/>
            <person name="Barry K."/>
            <person name="Bills G."/>
            <person name="Bluhm B."/>
            <person name="Cannon C."/>
            <person name="Castanera R."/>
            <person name="Culley D."/>
            <person name="Daum C."/>
            <person name="Ezra D."/>
            <person name="Gonzalez J."/>
            <person name="Henrissat B."/>
            <person name="Kuo A."/>
            <person name="Liang C."/>
            <person name="Lipzen A."/>
            <person name="Lutzoni F."/>
            <person name="Magnuson J."/>
            <person name="Mondo S."/>
            <person name="Nolan M."/>
            <person name="Ohm R."/>
            <person name="Pangilinan J."/>
            <person name="Park H.-J."/>
            <person name="Ramirez L."/>
            <person name="Alfaro M."/>
            <person name="Sun H."/>
            <person name="Tritt A."/>
            <person name="Yoshinaga Y."/>
            <person name="Zwiers L.-H."/>
            <person name="Turgeon B."/>
            <person name="Goodwin S."/>
            <person name="Spatafora J."/>
            <person name="Crous P."/>
            <person name="Grigoriev I."/>
        </authorList>
    </citation>
    <scope>NUCLEOTIDE SEQUENCE</scope>
    <source>
        <strain evidence="4">CBS 113389</strain>
    </source>
</reference>
<keyword evidence="5" id="KW-1185">Reference proteome</keyword>
<evidence type="ECO:0000256" key="3">
    <source>
        <dbReference type="SAM" id="MobiDB-lite"/>
    </source>
</evidence>
<dbReference type="GO" id="GO:0006364">
    <property type="term" value="P:rRNA processing"/>
    <property type="evidence" value="ECO:0007669"/>
    <property type="project" value="UniProtKB-KW"/>
</dbReference>
<evidence type="ECO:0000256" key="1">
    <source>
        <dbReference type="ARBA" id="ARBA00006524"/>
    </source>
</evidence>
<comment type="similarity">
    <text evidence="1">Belongs to the TSR2 family.</text>
</comment>
<organism evidence="4 5">
    <name type="scientific">Neohortaea acidophila</name>
    <dbReference type="NCBI Taxonomy" id="245834"/>
    <lineage>
        <taxon>Eukaryota</taxon>
        <taxon>Fungi</taxon>
        <taxon>Dikarya</taxon>
        <taxon>Ascomycota</taxon>
        <taxon>Pezizomycotina</taxon>
        <taxon>Dothideomycetes</taxon>
        <taxon>Dothideomycetidae</taxon>
        <taxon>Mycosphaerellales</taxon>
        <taxon>Teratosphaeriaceae</taxon>
        <taxon>Neohortaea</taxon>
    </lineage>
</organism>
<feature type="region of interest" description="Disordered" evidence="3">
    <location>
        <begin position="1"/>
        <end position="22"/>
    </location>
</feature>
<evidence type="ECO:0000256" key="2">
    <source>
        <dbReference type="ARBA" id="ARBA00022552"/>
    </source>
</evidence>
<protein>
    <submittedName>
        <fullName evidence="4">Pre-rRNA-processing protein TSR2-domain-containing protein</fullName>
    </submittedName>
</protein>
<name>A0A6A6Q6K0_9PEZI</name>
<dbReference type="Pfam" id="PF10273">
    <property type="entry name" value="WGG"/>
    <property type="match status" value="1"/>
</dbReference>
<evidence type="ECO:0000313" key="4">
    <source>
        <dbReference type="EMBL" id="KAF2488068.1"/>
    </source>
</evidence>
<dbReference type="EMBL" id="MU001631">
    <property type="protein sequence ID" value="KAF2488068.1"/>
    <property type="molecule type" value="Genomic_DNA"/>
</dbReference>
<evidence type="ECO:0000313" key="5">
    <source>
        <dbReference type="Proteomes" id="UP000799767"/>
    </source>
</evidence>
<dbReference type="RefSeq" id="XP_033594637.1">
    <property type="nucleotide sequence ID" value="XM_033730466.1"/>
</dbReference>
<feature type="compositionally biased region" description="Low complexity" evidence="3">
    <location>
        <begin position="1"/>
        <end position="11"/>
    </location>
</feature>